<feature type="non-terminal residue" evidence="2">
    <location>
        <position position="1"/>
    </location>
</feature>
<evidence type="ECO:0000313" key="2">
    <source>
        <dbReference type="EMBL" id="EGD81350.1"/>
    </source>
</evidence>
<reference evidence="2" key="1">
    <citation type="submission" date="2009-08" db="EMBL/GenBank/DDBJ databases">
        <title>Annotation of Salpingoeca rosetta.</title>
        <authorList>
            <consortium name="The Broad Institute Genome Sequencing Platform"/>
            <person name="Russ C."/>
            <person name="Cuomo C."/>
            <person name="Burger G."/>
            <person name="Gray M.W."/>
            <person name="Holland P.W.H."/>
            <person name="King N."/>
            <person name="Lang F.B.F."/>
            <person name="Roger A.J."/>
            <person name="Ruiz-Trillo I."/>
            <person name="Young S.K."/>
            <person name="Zeng Q."/>
            <person name="Gargeya S."/>
            <person name="Alvarado L."/>
            <person name="Berlin A."/>
            <person name="Chapman S.B."/>
            <person name="Chen Z."/>
            <person name="Freedman E."/>
            <person name="Gellesch M."/>
            <person name="Goldberg J."/>
            <person name="Griggs A."/>
            <person name="Gujja S."/>
            <person name="Heilman E."/>
            <person name="Heiman D."/>
            <person name="Howarth C."/>
            <person name="Mehta T."/>
            <person name="Neiman D."/>
            <person name="Pearson M."/>
            <person name="Roberts A."/>
            <person name="Saif S."/>
            <person name="Shea T."/>
            <person name="Shenoy N."/>
            <person name="Sisk P."/>
            <person name="Stolte C."/>
            <person name="Sykes S."/>
            <person name="White J."/>
            <person name="Yandava C."/>
            <person name="Haas B."/>
            <person name="Nusbaum C."/>
            <person name="Birren B."/>
        </authorList>
    </citation>
    <scope>NUCLEOTIDE SEQUENCE [LARGE SCALE GENOMIC DNA]</scope>
    <source>
        <strain evidence="2">ATCC 50818</strain>
    </source>
</reference>
<dbReference type="InParanoid" id="F2UT91"/>
<dbReference type="PANTHER" id="PTHR12242">
    <property type="entry name" value="OS02G0130600 PROTEIN-RELATED"/>
    <property type="match status" value="1"/>
</dbReference>
<feature type="transmembrane region" description="Helical" evidence="1">
    <location>
        <begin position="131"/>
        <end position="154"/>
    </location>
</feature>
<keyword evidence="1" id="KW-1133">Transmembrane helix</keyword>
<dbReference type="AlphaFoldDB" id="F2UT91"/>
<feature type="transmembrane region" description="Helical" evidence="1">
    <location>
        <begin position="210"/>
        <end position="232"/>
    </location>
</feature>
<dbReference type="KEGG" id="sre:PTSG_11381"/>
<feature type="transmembrane region" description="Helical" evidence="1">
    <location>
        <begin position="174"/>
        <end position="198"/>
    </location>
</feature>
<feature type="transmembrane region" description="Helical" evidence="1">
    <location>
        <begin position="53"/>
        <end position="73"/>
    </location>
</feature>
<keyword evidence="1" id="KW-0812">Transmembrane</keyword>
<evidence type="ECO:0000313" key="3">
    <source>
        <dbReference type="Proteomes" id="UP000007799"/>
    </source>
</evidence>
<evidence type="ECO:0000256" key="1">
    <source>
        <dbReference type="SAM" id="Phobius"/>
    </source>
</evidence>
<protein>
    <submittedName>
        <fullName evidence="2">Uncharacterized protein</fullName>
    </submittedName>
</protein>
<keyword evidence="3" id="KW-1185">Reference proteome</keyword>
<gene>
    <name evidence="2" type="ORF">PTSG_11381</name>
</gene>
<dbReference type="RefSeq" id="XP_004987617.1">
    <property type="nucleotide sequence ID" value="XM_004987560.1"/>
</dbReference>
<dbReference type="GeneID" id="16068135"/>
<proteinExistence type="predicted"/>
<feature type="transmembrane region" description="Helical" evidence="1">
    <location>
        <begin position="244"/>
        <end position="261"/>
    </location>
</feature>
<dbReference type="PANTHER" id="PTHR12242:SF22">
    <property type="entry name" value="OS02G0130600 PROTEIN"/>
    <property type="match status" value="1"/>
</dbReference>
<keyword evidence="1" id="KW-0472">Membrane</keyword>
<dbReference type="OMA" id="DESCCEQ"/>
<name>F2UT91_SALR5</name>
<dbReference type="eggNOG" id="ENOG502S96Y">
    <property type="taxonomic scope" value="Eukaryota"/>
</dbReference>
<accession>F2UT91</accession>
<feature type="transmembrane region" description="Helical" evidence="1">
    <location>
        <begin position="281"/>
        <end position="303"/>
    </location>
</feature>
<sequence length="329" mass="37188">MIHHTFVVAVVGDTHPTRTLCQPNRPHRPSRQTTTGQQCFACSTTAAMEIDPVLWVLMAAIVIGNIVVTFVGARKGWFHWEHCTQHAIGHTTGPHPGILLFTRLVSFLFAATVLIMILVDTPEGQGFKFYTIWNFTLLVVFFFLALSQSIRAALRGYLLSEVAHVSFFDRATFVLFQVCMTMAILVDVVLWTVLYPTAKNKSDESCCEQFINFFSIVVHGINLVLMLVELGLNRMVFVHAHATFIVYWLIAYGVFEWAYVASTGDDPVYFFLDTSKKIAPAWYAGMFALHVVFFYIAFGLTYLKRKCCGIQERQNAEYSYLLSTTESVA</sequence>
<organism evidence="3">
    <name type="scientific">Salpingoeca rosetta (strain ATCC 50818 / BSB-021)</name>
    <dbReference type="NCBI Taxonomy" id="946362"/>
    <lineage>
        <taxon>Eukaryota</taxon>
        <taxon>Choanoflagellata</taxon>
        <taxon>Craspedida</taxon>
        <taxon>Salpingoecidae</taxon>
        <taxon>Salpingoeca</taxon>
    </lineage>
</organism>
<feature type="transmembrane region" description="Helical" evidence="1">
    <location>
        <begin position="98"/>
        <end position="119"/>
    </location>
</feature>
<dbReference type="GO" id="GO:0016020">
    <property type="term" value="C:membrane"/>
    <property type="evidence" value="ECO:0007669"/>
    <property type="project" value="TreeGrafter"/>
</dbReference>
<dbReference type="EMBL" id="GL833003">
    <property type="protein sequence ID" value="EGD81350.1"/>
    <property type="molecule type" value="Genomic_DNA"/>
</dbReference>
<dbReference type="Proteomes" id="UP000007799">
    <property type="component" value="Unassembled WGS sequence"/>
</dbReference>
<dbReference type="OrthoDB" id="64939at2759"/>